<dbReference type="InterPro" id="IPR000160">
    <property type="entry name" value="GGDEF_dom"/>
</dbReference>
<dbReference type="PANTHER" id="PTHR45138:SF9">
    <property type="entry name" value="DIGUANYLATE CYCLASE DGCM-RELATED"/>
    <property type="match status" value="1"/>
</dbReference>
<keyword evidence="2" id="KW-0812">Transmembrane</keyword>
<reference evidence="4" key="1">
    <citation type="submission" date="2018-06" db="EMBL/GenBank/DDBJ databases">
        <authorList>
            <person name="Zhirakovskaya E."/>
        </authorList>
    </citation>
    <scope>NUCLEOTIDE SEQUENCE</scope>
</reference>
<evidence type="ECO:0000313" key="4">
    <source>
        <dbReference type="EMBL" id="VAX12029.1"/>
    </source>
</evidence>
<dbReference type="InterPro" id="IPR050469">
    <property type="entry name" value="Diguanylate_Cyclase"/>
</dbReference>
<keyword evidence="2" id="KW-0472">Membrane</keyword>
<dbReference type="AlphaFoldDB" id="A0A3B1B0Z7"/>
<dbReference type="GO" id="GO:0052621">
    <property type="term" value="F:diguanylate cyclase activity"/>
    <property type="evidence" value="ECO:0007669"/>
    <property type="project" value="TreeGrafter"/>
</dbReference>
<dbReference type="Gene3D" id="3.30.70.270">
    <property type="match status" value="1"/>
</dbReference>
<feature type="transmembrane region" description="Helical" evidence="2">
    <location>
        <begin position="12"/>
        <end position="34"/>
    </location>
</feature>
<dbReference type="GO" id="GO:1902201">
    <property type="term" value="P:negative regulation of bacterial-type flagellum-dependent cell motility"/>
    <property type="evidence" value="ECO:0007669"/>
    <property type="project" value="TreeGrafter"/>
</dbReference>
<evidence type="ECO:0000256" key="1">
    <source>
        <dbReference type="SAM" id="Coils"/>
    </source>
</evidence>
<dbReference type="SUPFAM" id="SSF55073">
    <property type="entry name" value="Nucleotide cyclase"/>
    <property type="match status" value="1"/>
</dbReference>
<name>A0A3B1B0Z7_9ZZZZ</name>
<proteinExistence type="predicted"/>
<feature type="domain" description="GGDEF" evidence="3">
    <location>
        <begin position="288"/>
        <end position="425"/>
    </location>
</feature>
<evidence type="ECO:0000259" key="3">
    <source>
        <dbReference type="PROSITE" id="PS50887"/>
    </source>
</evidence>
<keyword evidence="2" id="KW-1133">Transmembrane helix</keyword>
<dbReference type="InterPro" id="IPR043128">
    <property type="entry name" value="Rev_trsase/Diguanyl_cyclase"/>
</dbReference>
<dbReference type="NCBIfam" id="TIGR00254">
    <property type="entry name" value="GGDEF"/>
    <property type="match status" value="1"/>
</dbReference>
<keyword evidence="1" id="KW-0175">Coiled coil</keyword>
<feature type="coiled-coil region" evidence="1">
    <location>
        <begin position="215"/>
        <end position="253"/>
    </location>
</feature>
<dbReference type="Pfam" id="PF00990">
    <property type="entry name" value="GGDEF"/>
    <property type="match status" value="1"/>
</dbReference>
<dbReference type="FunFam" id="3.30.70.270:FF:000001">
    <property type="entry name" value="Diguanylate cyclase domain protein"/>
    <property type="match status" value="1"/>
</dbReference>
<dbReference type="PROSITE" id="PS50887">
    <property type="entry name" value="GGDEF"/>
    <property type="match status" value="1"/>
</dbReference>
<evidence type="ECO:0000256" key="2">
    <source>
        <dbReference type="SAM" id="Phobius"/>
    </source>
</evidence>
<dbReference type="EMBL" id="UOFZ01000009">
    <property type="protein sequence ID" value="VAX12029.1"/>
    <property type="molecule type" value="Genomic_DNA"/>
</dbReference>
<dbReference type="CDD" id="cd01949">
    <property type="entry name" value="GGDEF"/>
    <property type="match status" value="1"/>
</dbReference>
<accession>A0A3B1B0Z7</accession>
<gene>
    <name evidence="4" type="ORF">MNBD_GAMMA24-789</name>
</gene>
<dbReference type="Pfam" id="PF17149">
    <property type="entry name" value="CHASE5"/>
    <property type="match status" value="1"/>
</dbReference>
<sequence length="428" mass="49331">MFKLKQSSPLSRRLLITILLSSSLVTLIITAIQLTLDYKNDIHLIENRLNQIRESVVQPIANSIWNFNKKQYDMQLKGILNLDDIIYVEIKNQEGKLIIKQGKNQTRQTISKTFSLVAQDFGKQNYVGKLTVVASLSNVYQHLMDKTLIILASQTIKTILISAVIIFAFYYLVTRHLQHISEYTRNFNIDEKNDCCLNRAAQSEPDELDYIVNSLNNLKGSLKEKRENIVILHKNLEQTVQKRTKALTEKQEQLEKLATHDPLTNLYNRRKFDDLFDHQWHYTKRNKTNFSLAIIDIDYFKNYNDNYGHKKGDEVLKQVAKALVNSVKRPQDSISRFGGEEFVLLLPEINMQGFYHVLQNVKDNINKLNITHEKSAVSTKLTVTIGGVLGIPSQKNSQQYFFAAADKNLYRGKERGRNQIVVTKLTPG</sequence>
<organism evidence="4">
    <name type="scientific">hydrothermal vent metagenome</name>
    <dbReference type="NCBI Taxonomy" id="652676"/>
    <lineage>
        <taxon>unclassified sequences</taxon>
        <taxon>metagenomes</taxon>
        <taxon>ecological metagenomes</taxon>
    </lineage>
</organism>
<dbReference type="InterPro" id="IPR033414">
    <property type="entry name" value="Sensor_dom"/>
</dbReference>
<dbReference type="InterPro" id="IPR029787">
    <property type="entry name" value="Nucleotide_cyclase"/>
</dbReference>
<dbReference type="GO" id="GO:0005886">
    <property type="term" value="C:plasma membrane"/>
    <property type="evidence" value="ECO:0007669"/>
    <property type="project" value="TreeGrafter"/>
</dbReference>
<dbReference type="GO" id="GO:0043709">
    <property type="term" value="P:cell adhesion involved in single-species biofilm formation"/>
    <property type="evidence" value="ECO:0007669"/>
    <property type="project" value="TreeGrafter"/>
</dbReference>
<dbReference type="SMART" id="SM00267">
    <property type="entry name" value="GGDEF"/>
    <property type="match status" value="1"/>
</dbReference>
<dbReference type="PANTHER" id="PTHR45138">
    <property type="entry name" value="REGULATORY COMPONENTS OF SENSORY TRANSDUCTION SYSTEM"/>
    <property type="match status" value="1"/>
</dbReference>
<feature type="transmembrane region" description="Helical" evidence="2">
    <location>
        <begin position="148"/>
        <end position="173"/>
    </location>
</feature>
<protein>
    <submittedName>
        <fullName evidence="4">Diguanylate cyclase/phosphodiesterase (GGDEF &amp; EAL domains) with PAS/PAC sensor(S)</fullName>
    </submittedName>
</protein>